<evidence type="ECO:0000313" key="8">
    <source>
        <dbReference type="Ensembl" id="ENSPREP00000002606.1"/>
    </source>
</evidence>
<evidence type="ECO:0000256" key="4">
    <source>
        <dbReference type="ARBA" id="ARBA00023136"/>
    </source>
</evidence>
<dbReference type="GO" id="GO:0004984">
    <property type="term" value="F:olfactory receptor activity"/>
    <property type="evidence" value="ECO:0007669"/>
    <property type="project" value="TreeGrafter"/>
</dbReference>
<evidence type="ECO:0000313" key="9">
    <source>
        <dbReference type="Proteomes" id="UP000242638"/>
    </source>
</evidence>
<accession>A0A3P9MZ64</accession>
<dbReference type="CDD" id="cd00637">
    <property type="entry name" value="7tm_classA_rhodopsin-like"/>
    <property type="match status" value="1"/>
</dbReference>
<dbReference type="FunFam" id="1.20.1070.10:FF:000096">
    <property type="entry name" value="Odorant receptor 131-2"/>
    <property type="match status" value="1"/>
</dbReference>
<dbReference type="Proteomes" id="UP000242638">
    <property type="component" value="Unassembled WGS sequence"/>
</dbReference>
<dbReference type="GO" id="GO:0016020">
    <property type="term" value="C:membrane"/>
    <property type="evidence" value="ECO:0007669"/>
    <property type="project" value="UniProtKB-SubCell"/>
</dbReference>
<keyword evidence="5" id="KW-0297">G-protein coupled receptor</keyword>
<dbReference type="InterPro" id="IPR052921">
    <property type="entry name" value="GPCR1_Superfamily_Member"/>
</dbReference>
<dbReference type="PANTHER" id="PTHR26451">
    <property type="entry name" value="G_PROTEIN_RECEP_F1_2 DOMAIN-CONTAINING PROTEIN"/>
    <property type="match status" value="1"/>
</dbReference>
<name>A0A3P9MZ64_POERE</name>
<dbReference type="Ensembl" id="ENSPRET00000002654.1">
    <property type="protein sequence ID" value="ENSPREP00000002606.1"/>
    <property type="gene ID" value="ENSPREG00000001871.1"/>
</dbReference>
<dbReference type="PANTHER" id="PTHR26451:SF866">
    <property type="entry name" value="ODORANT RECEPTOR-RELATED"/>
    <property type="match status" value="1"/>
</dbReference>
<keyword evidence="5" id="KW-0675">Receptor</keyword>
<comment type="similarity">
    <text evidence="5">Belongs to the G-protein coupled receptor 1 family.</text>
</comment>
<dbReference type="RefSeq" id="XP_008400084.1">
    <property type="nucleotide sequence ID" value="XM_008401862.1"/>
</dbReference>
<evidence type="ECO:0000259" key="7">
    <source>
        <dbReference type="PROSITE" id="PS50262"/>
    </source>
</evidence>
<feature type="transmembrane region" description="Helical" evidence="6">
    <location>
        <begin position="79"/>
        <end position="101"/>
    </location>
</feature>
<evidence type="ECO:0000256" key="2">
    <source>
        <dbReference type="ARBA" id="ARBA00022692"/>
    </source>
</evidence>
<feature type="domain" description="G-protein coupled receptors family 1 profile" evidence="7">
    <location>
        <begin position="39"/>
        <end position="290"/>
    </location>
</feature>
<feature type="transmembrane region" description="Helical" evidence="6">
    <location>
        <begin position="140"/>
        <end position="164"/>
    </location>
</feature>
<proteinExistence type="inferred from homology"/>
<organism evidence="8 9">
    <name type="scientific">Poecilia reticulata</name>
    <name type="common">Guppy</name>
    <name type="synonym">Acanthophacelus reticulatus</name>
    <dbReference type="NCBI Taxonomy" id="8081"/>
    <lineage>
        <taxon>Eukaryota</taxon>
        <taxon>Metazoa</taxon>
        <taxon>Chordata</taxon>
        <taxon>Craniata</taxon>
        <taxon>Vertebrata</taxon>
        <taxon>Euteleostomi</taxon>
        <taxon>Actinopterygii</taxon>
        <taxon>Neopterygii</taxon>
        <taxon>Teleostei</taxon>
        <taxon>Neoteleostei</taxon>
        <taxon>Acanthomorphata</taxon>
        <taxon>Ovalentaria</taxon>
        <taxon>Atherinomorphae</taxon>
        <taxon>Cyprinodontiformes</taxon>
        <taxon>Poeciliidae</taxon>
        <taxon>Poeciliinae</taxon>
        <taxon>Poecilia</taxon>
    </lineage>
</organism>
<keyword evidence="9" id="KW-1185">Reference proteome</keyword>
<dbReference type="GO" id="GO:0005549">
    <property type="term" value="F:odorant binding"/>
    <property type="evidence" value="ECO:0007669"/>
    <property type="project" value="TreeGrafter"/>
</dbReference>
<dbReference type="PROSITE" id="PS50262">
    <property type="entry name" value="G_PROTEIN_RECEP_F1_2"/>
    <property type="match status" value="1"/>
</dbReference>
<dbReference type="GO" id="GO:0004930">
    <property type="term" value="F:G protein-coupled receptor activity"/>
    <property type="evidence" value="ECO:0007669"/>
    <property type="project" value="UniProtKB-KW"/>
</dbReference>
<dbReference type="GeneID" id="103459924"/>
<evidence type="ECO:0000256" key="1">
    <source>
        <dbReference type="ARBA" id="ARBA00004370"/>
    </source>
</evidence>
<reference evidence="8" key="3">
    <citation type="submission" date="2025-09" db="UniProtKB">
        <authorList>
            <consortium name="Ensembl"/>
        </authorList>
    </citation>
    <scope>IDENTIFICATION</scope>
    <source>
        <strain evidence="8">Guanapo</strain>
    </source>
</reference>
<dbReference type="PRINTS" id="PR00237">
    <property type="entry name" value="GPCRRHODOPSN"/>
</dbReference>
<dbReference type="Gene3D" id="1.20.1070.10">
    <property type="entry name" value="Rhodopsin 7-helix transmembrane proteins"/>
    <property type="match status" value="1"/>
</dbReference>
<feature type="transmembrane region" description="Helical" evidence="6">
    <location>
        <begin position="239"/>
        <end position="258"/>
    </location>
</feature>
<feature type="transmembrane region" description="Helical" evidence="6">
    <location>
        <begin position="197"/>
        <end position="218"/>
    </location>
</feature>
<feature type="transmembrane region" description="Helical" evidence="6">
    <location>
        <begin position="270"/>
        <end position="292"/>
    </location>
</feature>
<dbReference type="OMA" id="CYTGIIV"/>
<dbReference type="PROSITE" id="PS00237">
    <property type="entry name" value="G_PROTEIN_RECEP_F1_1"/>
    <property type="match status" value="1"/>
</dbReference>
<feature type="transmembrane region" description="Helical" evidence="6">
    <location>
        <begin position="20"/>
        <end position="45"/>
    </location>
</feature>
<dbReference type="SUPFAM" id="SSF81321">
    <property type="entry name" value="Family A G protein-coupled receptor-like"/>
    <property type="match status" value="1"/>
</dbReference>
<keyword evidence="5" id="KW-0807">Transducer</keyword>
<dbReference type="KEGG" id="pret:103459924"/>
<comment type="subcellular location">
    <subcellularLocation>
        <location evidence="1">Membrane</location>
    </subcellularLocation>
</comment>
<reference evidence="9" key="1">
    <citation type="submission" date="2013-11" db="EMBL/GenBank/DDBJ databases">
        <title>The genomic landscape of the Guanapo guppy.</title>
        <authorList>
            <person name="Kuenstner A."/>
            <person name="Dreyer C."/>
        </authorList>
    </citation>
    <scope>NUCLEOTIDE SEQUENCE</scope>
    <source>
        <strain evidence="9">Guanapo</strain>
    </source>
</reference>
<dbReference type="OrthoDB" id="5967704at2759"/>
<keyword evidence="2 5" id="KW-0812">Transmembrane</keyword>
<keyword evidence="4 6" id="KW-0472">Membrane</keyword>
<sequence length="329" mass="37137">MLTNQTQRNNTVELQREGLLGIVLFSVVTTLPCSVFLFINLTTLYTLRSKDVFRETARYVLLFNLLLADTLQMAKSQSLFLLSICRVSLLYPVCATVGAFYSLSHRISSLTLVIMCLERYIAVCYPLRHNAIVTTRNTTLVIWVVWTITSLNVMIQTIIMFKFLSEEQQHMQMTDFCGSESMSTDPASDLYDKVSTYFLFVLGGVTVIFCYTGIIVAARSAATDKESASKAKRTLLLHLLQMGLTVSSTIHNSFITAISKNLDRVPAVRLQIFLYVSISILPKCLNCLIYGLRDKTIRPILILNLSCQWRGSVSFPVITNKKKQRVHVT</sequence>
<dbReference type="Pfam" id="PF00001">
    <property type="entry name" value="7tm_1"/>
    <property type="match status" value="1"/>
</dbReference>
<keyword evidence="3 6" id="KW-1133">Transmembrane helix</keyword>
<protein>
    <submittedName>
        <fullName evidence="8">Olfactory receptor 1571-like</fullName>
    </submittedName>
</protein>
<dbReference type="GeneTree" id="ENSGT00940000163093"/>
<reference evidence="8" key="2">
    <citation type="submission" date="2025-08" db="UniProtKB">
        <authorList>
            <consortium name="Ensembl"/>
        </authorList>
    </citation>
    <scope>IDENTIFICATION</scope>
    <source>
        <strain evidence="8">Guanapo</strain>
    </source>
</reference>
<evidence type="ECO:0000256" key="6">
    <source>
        <dbReference type="SAM" id="Phobius"/>
    </source>
</evidence>
<dbReference type="InterPro" id="IPR000276">
    <property type="entry name" value="GPCR_Rhodpsn"/>
</dbReference>
<evidence type="ECO:0000256" key="5">
    <source>
        <dbReference type="RuleBase" id="RU000688"/>
    </source>
</evidence>
<dbReference type="InterPro" id="IPR017452">
    <property type="entry name" value="GPCR_Rhodpsn_7TM"/>
</dbReference>
<evidence type="ECO:0000256" key="3">
    <source>
        <dbReference type="ARBA" id="ARBA00022989"/>
    </source>
</evidence>
<dbReference type="AlphaFoldDB" id="A0A3P9MZ64"/>